<protein>
    <submittedName>
        <fullName evidence="1">RNA ligase</fullName>
    </submittedName>
</protein>
<gene>
    <name evidence="1" type="ORF">RM6536_0445</name>
</gene>
<reference evidence="2" key="1">
    <citation type="submission" date="2015-08" db="EMBL/GenBank/DDBJ databases">
        <title>Complete genome sequence of Rothia mucilaginosa strain NUM-Rm6536.</title>
        <authorList>
            <person name="Nambu T."/>
        </authorList>
    </citation>
    <scope>NUCLEOTIDE SEQUENCE [LARGE SCALE GENOMIC DNA]</scope>
    <source>
        <strain evidence="2">NUM-Rm6536</strain>
    </source>
</reference>
<dbReference type="Gene3D" id="3.90.1140.10">
    <property type="entry name" value="Cyclic phosphodiesterase"/>
    <property type="match status" value="1"/>
</dbReference>
<name>A0A0K2RYP7_9MICC</name>
<dbReference type="Pfam" id="PF13563">
    <property type="entry name" value="2_5_RNA_ligase2"/>
    <property type="match status" value="1"/>
</dbReference>
<sequence>MTAQENSSSPTTAPVSPTLKPGHRYLSVIAHVSGENVQRLEEWKRAVAGGAVAPISTHVTVYLTELTESLLAAVQSPQFREALDAPRFEARWGSVHSFRPVTEVEYLNLEAGKAEFEQIHQKLVELFGAGAASFPYVPHVTLGQGLTQAQVANAREVFDALPAEQRTFTVDHLHCYSYDGQDWEEIRVLPLR</sequence>
<dbReference type="PATRIC" id="fig|43675.28.peg.449"/>
<dbReference type="InterPro" id="IPR009097">
    <property type="entry name" value="Cyclic_Pdiesterase"/>
</dbReference>
<evidence type="ECO:0000313" key="2">
    <source>
        <dbReference type="Proteomes" id="UP000066203"/>
    </source>
</evidence>
<dbReference type="EMBL" id="AP014938">
    <property type="protein sequence ID" value="BAS19692.1"/>
    <property type="molecule type" value="Genomic_DNA"/>
</dbReference>
<dbReference type="PANTHER" id="PTHR40037">
    <property type="entry name" value="PHOSPHOESTERASE YJCG-RELATED"/>
    <property type="match status" value="1"/>
</dbReference>
<organism evidence="1">
    <name type="scientific">Rothia mucilaginosa</name>
    <dbReference type="NCBI Taxonomy" id="43675"/>
    <lineage>
        <taxon>Bacteria</taxon>
        <taxon>Bacillati</taxon>
        <taxon>Actinomycetota</taxon>
        <taxon>Actinomycetes</taxon>
        <taxon>Micrococcales</taxon>
        <taxon>Micrococcaceae</taxon>
        <taxon>Rothia</taxon>
    </lineage>
</organism>
<dbReference type="InterPro" id="IPR050580">
    <property type="entry name" value="2H_phosphoesterase_YjcG-like"/>
</dbReference>
<dbReference type="GO" id="GO:0016874">
    <property type="term" value="F:ligase activity"/>
    <property type="evidence" value="ECO:0007669"/>
    <property type="project" value="UniProtKB-KW"/>
</dbReference>
<dbReference type="AlphaFoldDB" id="A0A0K2RYP7"/>
<keyword evidence="1" id="KW-0436">Ligase</keyword>
<dbReference type="RefSeq" id="WP_060823869.1">
    <property type="nucleotide sequence ID" value="NZ_AP014938.1"/>
</dbReference>
<proteinExistence type="predicted"/>
<evidence type="ECO:0000313" key="1">
    <source>
        <dbReference type="EMBL" id="BAS19692.1"/>
    </source>
</evidence>
<dbReference type="Proteomes" id="UP000066203">
    <property type="component" value="Chromosome"/>
</dbReference>
<dbReference type="SUPFAM" id="SSF55144">
    <property type="entry name" value="LigT-like"/>
    <property type="match status" value="1"/>
</dbReference>
<dbReference type="PANTHER" id="PTHR40037:SF1">
    <property type="entry name" value="PHOSPHOESTERASE SAOUHSC_00951-RELATED"/>
    <property type="match status" value="1"/>
</dbReference>
<accession>A0A0K2RYP7</accession>